<name>A0A5B7E9P4_PORTR</name>
<gene>
    <name evidence="2" type="ORF">E2C01_023661</name>
</gene>
<accession>A0A5B7E9P4</accession>
<protein>
    <submittedName>
        <fullName evidence="2">Uncharacterized protein</fullName>
    </submittedName>
</protein>
<dbReference type="EMBL" id="VSRR010002246">
    <property type="protein sequence ID" value="MPC30398.1"/>
    <property type="molecule type" value="Genomic_DNA"/>
</dbReference>
<sequence length="62" mass="6609">MVGSDALVCDGQADTEARWLRNPSPKKSGNTTSQNKTDAQAVQADPSPSSHKGKETKEPKVK</sequence>
<reference evidence="2 3" key="1">
    <citation type="submission" date="2019-05" db="EMBL/GenBank/DDBJ databases">
        <title>Another draft genome of Portunus trituberculatus and its Hox gene families provides insights of decapod evolution.</title>
        <authorList>
            <person name="Jeong J.-H."/>
            <person name="Song I."/>
            <person name="Kim S."/>
            <person name="Choi T."/>
            <person name="Kim D."/>
            <person name="Ryu S."/>
            <person name="Kim W."/>
        </authorList>
    </citation>
    <scope>NUCLEOTIDE SEQUENCE [LARGE SCALE GENOMIC DNA]</scope>
    <source>
        <tissue evidence="2">Muscle</tissue>
    </source>
</reference>
<dbReference type="Proteomes" id="UP000324222">
    <property type="component" value="Unassembled WGS sequence"/>
</dbReference>
<dbReference type="AlphaFoldDB" id="A0A5B7E9P4"/>
<evidence type="ECO:0000256" key="1">
    <source>
        <dbReference type="SAM" id="MobiDB-lite"/>
    </source>
</evidence>
<proteinExistence type="predicted"/>
<keyword evidence="3" id="KW-1185">Reference proteome</keyword>
<feature type="compositionally biased region" description="Polar residues" evidence="1">
    <location>
        <begin position="25"/>
        <end position="50"/>
    </location>
</feature>
<evidence type="ECO:0000313" key="3">
    <source>
        <dbReference type="Proteomes" id="UP000324222"/>
    </source>
</evidence>
<organism evidence="2 3">
    <name type="scientific">Portunus trituberculatus</name>
    <name type="common">Swimming crab</name>
    <name type="synonym">Neptunus trituberculatus</name>
    <dbReference type="NCBI Taxonomy" id="210409"/>
    <lineage>
        <taxon>Eukaryota</taxon>
        <taxon>Metazoa</taxon>
        <taxon>Ecdysozoa</taxon>
        <taxon>Arthropoda</taxon>
        <taxon>Crustacea</taxon>
        <taxon>Multicrustacea</taxon>
        <taxon>Malacostraca</taxon>
        <taxon>Eumalacostraca</taxon>
        <taxon>Eucarida</taxon>
        <taxon>Decapoda</taxon>
        <taxon>Pleocyemata</taxon>
        <taxon>Brachyura</taxon>
        <taxon>Eubrachyura</taxon>
        <taxon>Portunoidea</taxon>
        <taxon>Portunidae</taxon>
        <taxon>Portuninae</taxon>
        <taxon>Portunus</taxon>
    </lineage>
</organism>
<comment type="caution">
    <text evidence="2">The sequence shown here is derived from an EMBL/GenBank/DDBJ whole genome shotgun (WGS) entry which is preliminary data.</text>
</comment>
<feature type="compositionally biased region" description="Basic and acidic residues" evidence="1">
    <location>
        <begin position="52"/>
        <end position="62"/>
    </location>
</feature>
<feature type="region of interest" description="Disordered" evidence="1">
    <location>
        <begin position="1"/>
        <end position="62"/>
    </location>
</feature>
<evidence type="ECO:0000313" key="2">
    <source>
        <dbReference type="EMBL" id="MPC30398.1"/>
    </source>
</evidence>